<sequence length="81" mass="8839">MFRALFRALKRKPAADPATEPEDAPGPRPPSRRRHREHTLFLLIITMALLTGLLAEAGTVQVAAAVVNAVCAVWQLLRGGR</sequence>
<organism evidence="3">
    <name type="scientific">Streptomyces sp. NBC_00093</name>
    <dbReference type="NCBI Taxonomy" id="2975649"/>
    <lineage>
        <taxon>Bacteria</taxon>
        <taxon>Bacillati</taxon>
        <taxon>Actinomycetota</taxon>
        <taxon>Actinomycetes</taxon>
        <taxon>Kitasatosporales</taxon>
        <taxon>Streptomycetaceae</taxon>
        <taxon>Streptomyces</taxon>
    </lineage>
</organism>
<dbReference type="AlphaFoldDB" id="A0AAU1ZW60"/>
<evidence type="ECO:0000256" key="1">
    <source>
        <dbReference type="SAM" id="MobiDB-lite"/>
    </source>
</evidence>
<proteinExistence type="predicted"/>
<keyword evidence="2" id="KW-0812">Transmembrane</keyword>
<accession>A0AAU1ZW60</accession>
<protein>
    <submittedName>
        <fullName evidence="3">Uncharacterized protein</fullName>
    </submittedName>
</protein>
<name>A0AAU1ZW60_9ACTN</name>
<evidence type="ECO:0000313" key="3">
    <source>
        <dbReference type="EMBL" id="WTT16631.1"/>
    </source>
</evidence>
<dbReference type="EMBL" id="CP108222">
    <property type="protein sequence ID" value="WTT16631.1"/>
    <property type="molecule type" value="Genomic_DNA"/>
</dbReference>
<feature type="region of interest" description="Disordered" evidence="1">
    <location>
        <begin position="1"/>
        <end position="34"/>
    </location>
</feature>
<feature type="transmembrane region" description="Helical" evidence="2">
    <location>
        <begin position="38"/>
        <end position="54"/>
    </location>
</feature>
<keyword evidence="2" id="KW-0472">Membrane</keyword>
<reference evidence="3" key="1">
    <citation type="submission" date="2022-10" db="EMBL/GenBank/DDBJ databases">
        <title>The complete genomes of actinobacterial strains from the NBC collection.</title>
        <authorList>
            <person name="Joergensen T.S."/>
            <person name="Alvarez Arevalo M."/>
            <person name="Sterndorff E.B."/>
            <person name="Faurdal D."/>
            <person name="Vuksanovic O."/>
            <person name="Mourched A.-S."/>
            <person name="Charusanti P."/>
            <person name="Shaw S."/>
            <person name="Blin K."/>
            <person name="Weber T."/>
        </authorList>
    </citation>
    <scope>NUCLEOTIDE SEQUENCE</scope>
    <source>
        <strain evidence="3">NBC_00093</strain>
    </source>
</reference>
<gene>
    <name evidence="3" type="ORF">OHA22_14400</name>
</gene>
<keyword evidence="2" id="KW-1133">Transmembrane helix</keyword>
<evidence type="ECO:0000256" key="2">
    <source>
        <dbReference type="SAM" id="Phobius"/>
    </source>
</evidence>